<comment type="caution">
    <text evidence="1">The sequence shown here is derived from an EMBL/GenBank/DDBJ whole genome shotgun (WGS) entry which is preliminary data.</text>
</comment>
<dbReference type="EMBL" id="JAQHRD010000014">
    <property type="protein sequence ID" value="KAJ6437039.1"/>
    <property type="molecule type" value="Genomic_DNA"/>
</dbReference>
<sequence>MIGGSRVDIAPSAVAEVDQGRVGHLALLVLGAIPDPLVHEGTKDPPAIPDKMDGTDERATMGVMAGMGVPETTDGTVEMAARDRMALVAHPVPRVLEENRDVKVTLVSPECKVPRVLKGHQASKALLEIGVWEGHRGRNAGAIDFGQSN</sequence>
<organism evidence="1 2">
    <name type="scientific">Purpureocillium lavendulum</name>
    <dbReference type="NCBI Taxonomy" id="1247861"/>
    <lineage>
        <taxon>Eukaryota</taxon>
        <taxon>Fungi</taxon>
        <taxon>Dikarya</taxon>
        <taxon>Ascomycota</taxon>
        <taxon>Pezizomycotina</taxon>
        <taxon>Sordariomycetes</taxon>
        <taxon>Hypocreomycetidae</taxon>
        <taxon>Hypocreales</taxon>
        <taxon>Ophiocordycipitaceae</taxon>
        <taxon>Purpureocillium</taxon>
    </lineage>
</organism>
<evidence type="ECO:0000313" key="2">
    <source>
        <dbReference type="Proteomes" id="UP001163105"/>
    </source>
</evidence>
<reference evidence="1" key="1">
    <citation type="submission" date="2023-01" db="EMBL/GenBank/DDBJ databases">
        <title>The growth and conidiation of Purpureocillium lavendulum are regulated by nitrogen source and histone H3K14 acetylation.</title>
        <authorList>
            <person name="Tang P."/>
            <person name="Han J."/>
            <person name="Zhang C."/>
            <person name="Tang P."/>
            <person name="Qi F."/>
            <person name="Zhang K."/>
            <person name="Liang L."/>
        </authorList>
    </citation>
    <scope>NUCLEOTIDE SEQUENCE</scope>
    <source>
        <strain evidence="1">YMF1.00683</strain>
    </source>
</reference>
<dbReference type="AlphaFoldDB" id="A0AB34FDD5"/>
<protein>
    <submittedName>
        <fullName evidence="1">Laccase-1</fullName>
    </submittedName>
</protein>
<proteinExistence type="predicted"/>
<gene>
    <name evidence="1" type="ORF">O9K51_10336</name>
</gene>
<name>A0AB34FDD5_9HYPO</name>
<keyword evidence="2" id="KW-1185">Reference proteome</keyword>
<dbReference type="Proteomes" id="UP001163105">
    <property type="component" value="Unassembled WGS sequence"/>
</dbReference>
<evidence type="ECO:0000313" key="1">
    <source>
        <dbReference type="EMBL" id="KAJ6437039.1"/>
    </source>
</evidence>
<accession>A0AB34FDD5</accession>